<dbReference type="Proteomes" id="UP000309566">
    <property type="component" value="Unassembled WGS sequence"/>
</dbReference>
<dbReference type="RefSeq" id="WP_136000355.1">
    <property type="nucleotide sequence ID" value="NZ_SRYX01000085.1"/>
</dbReference>
<dbReference type="EMBL" id="SRYX01000085">
    <property type="protein sequence ID" value="TGY27152.1"/>
    <property type="molecule type" value="Genomic_DNA"/>
</dbReference>
<gene>
    <name evidence="1" type="ORF">E5353_16160</name>
</gene>
<protein>
    <submittedName>
        <fullName evidence="1">Uncharacterized protein</fullName>
    </submittedName>
</protein>
<sequence length="171" mass="19679">MYIWHFIFRNGDRAALFNEHQTSCHCFLCLDFSSSVGKVERGYSDAGFRDRRAILFFGYPFHSKIPLAVQRHNGFSITASTLRGHTGFLASSLCSFWIYSRSVPETSCLRTDTVLCLRTLLTCLFTNPYRYSFWSCYSSFFRCKVSMQPGTAESLGQWCSFTNLPLSGRRF</sequence>
<name>A0A4S2CH03_9BACE</name>
<organism evidence="1 2">
    <name type="scientific">Bacteroides caecimuris</name>
    <dbReference type="NCBI Taxonomy" id="1796613"/>
    <lineage>
        <taxon>Bacteria</taxon>
        <taxon>Pseudomonadati</taxon>
        <taxon>Bacteroidota</taxon>
        <taxon>Bacteroidia</taxon>
        <taxon>Bacteroidales</taxon>
        <taxon>Bacteroidaceae</taxon>
        <taxon>Bacteroides</taxon>
    </lineage>
</organism>
<accession>A0A4S2CH03</accession>
<dbReference type="AlphaFoldDB" id="A0A4S2CH03"/>
<reference evidence="1 2" key="1">
    <citation type="submission" date="2019-04" db="EMBL/GenBank/DDBJ databases">
        <title>Microbes associate with the intestines of laboratory mice.</title>
        <authorList>
            <person name="Navarre W."/>
            <person name="Wong E."/>
            <person name="Huang K."/>
            <person name="Tropini C."/>
            <person name="Ng K."/>
            <person name="Yu B."/>
        </authorList>
    </citation>
    <scope>NUCLEOTIDE SEQUENCE [LARGE SCALE GENOMIC DNA]</scope>
    <source>
        <strain evidence="1 2">NM63_1-25</strain>
    </source>
</reference>
<comment type="caution">
    <text evidence="1">The sequence shown here is derived from an EMBL/GenBank/DDBJ whole genome shotgun (WGS) entry which is preliminary data.</text>
</comment>
<evidence type="ECO:0000313" key="2">
    <source>
        <dbReference type="Proteomes" id="UP000309566"/>
    </source>
</evidence>
<proteinExistence type="predicted"/>
<evidence type="ECO:0000313" key="1">
    <source>
        <dbReference type="EMBL" id="TGY27152.1"/>
    </source>
</evidence>